<feature type="compositionally biased region" description="Pro residues" evidence="1">
    <location>
        <begin position="196"/>
        <end position="209"/>
    </location>
</feature>
<protein>
    <recommendedName>
        <fullName evidence="5">MARVEL domain-containing protein</fullName>
    </recommendedName>
</protein>
<gene>
    <name evidence="3" type="ORF">BJ322DRAFT_1114487</name>
</gene>
<reference evidence="3" key="2">
    <citation type="submission" date="2020-11" db="EMBL/GenBank/DDBJ databases">
        <authorList>
            <consortium name="DOE Joint Genome Institute"/>
            <person name="Kuo A."/>
            <person name="Miyauchi S."/>
            <person name="Kiss E."/>
            <person name="Drula E."/>
            <person name="Kohler A."/>
            <person name="Sanchez-Garcia M."/>
            <person name="Andreopoulos B."/>
            <person name="Barry K.W."/>
            <person name="Bonito G."/>
            <person name="Buee M."/>
            <person name="Carver A."/>
            <person name="Chen C."/>
            <person name="Cichocki N."/>
            <person name="Clum A."/>
            <person name="Culley D."/>
            <person name="Crous P.W."/>
            <person name="Fauchery L."/>
            <person name="Girlanda M."/>
            <person name="Hayes R."/>
            <person name="Keri Z."/>
            <person name="Labutti K."/>
            <person name="Lipzen A."/>
            <person name="Lombard V."/>
            <person name="Magnuson J."/>
            <person name="Maillard F."/>
            <person name="Morin E."/>
            <person name="Murat C."/>
            <person name="Nolan M."/>
            <person name="Ohm R."/>
            <person name="Pangilinan J."/>
            <person name="Pereira M."/>
            <person name="Perotto S."/>
            <person name="Peter M."/>
            <person name="Riley R."/>
            <person name="Sitrit Y."/>
            <person name="Stielow B."/>
            <person name="Szollosi G."/>
            <person name="Zifcakova L."/>
            <person name="Stursova M."/>
            <person name="Spatafora J.W."/>
            <person name="Tedersoo L."/>
            <person name="Vaario L.-M."/>
            <person name="Yamada A."/>
            <person name="Yan M."/>
            <person name="Wang P."/>
            <person name="Xu J."/>
            <person name="Bruns T."/>
            <person name="Baldrian P."/>
            <person name="Vilgalys R."/>
            <person name="Henrissat B."/>
            <person name="Grigoriev I.V."/>
            <person name="Hibbett D."/>
            <person name="Nagy L.G."/>
            <person name="Martin F.M."/>
        </authorList>
    </citation>
    <scope>NUCLEOTIDE SEQUENCE</scope>
    <source>
        <strain evidence="3">UH-Tt-Lm1</strain>
    </source>
</reference>
<feature type="transmembrane region" description="Helical" evidence="2">
    <location>
        <begin position="69"/>
        <end position="94"/>
    </location>
</feature>
<feature type="transmembrane region" description="Helical" evidence="2">
    <location>
        <begin position="114"/>
        <end position="137"/>
    </location>
</feature>
<feature type="region of interest" description="Disordered" evidence="1">
    <location>
        <begin position="169"/>
        <end position="229"/>
    </location>
</feature>
<feature type="transmembrane region" description="Helical" evidence="2">
    <location>
        <begin position="12"/>
        <end position="33"/>
    </location>
</feature>
<dbReference type="EMBL" id="WIUZ02000024">
    <property type="protein sequence ID" value="KAF9778244.1"/>
    <property type="molecule type" value="Genomic_DNA"/>
</dbReference>
<evidence type="ECO:0008006" key="5">
    <source>
        <dbReference type="Google" id="ProtNLM"/>
    </source>
</evidence>
<keyword evidence="2" id="KW-0812">Transmembrane</keyword>
<accession>A0A9P6H385</accession>
<name>A0A9P6H385_9AGAM</name>
<comment type="caution">
    <text evidence="3">The sequence shown here is derived from an EMBL/GenBank/DDBJ whole genome shotgun (WGS) entry which is preliminary data.</text>
</comment>
<keyword evidence="4" id="KW-1185">Reference proteome</keyword>
<evidence type="ECO:0000256" key="2">
    <source>
        <dbReference type="SAM" id="Phobius"/>
    </source>
</evidence>
<keyword evidence="2" id="KW-0472">Membrane</keyword>
<keyword evidence="2" id="KW-1133">Transmembrane helix</keyword>
<proteinExistence type="predicted"/>
<feature type="compositionally biased region" description="Polar residues" evidence="1">
    <location>
        <begin position="214"/>
        <end position="224"/>
    </location>
</feature>
<evidence type="ECO:0000256" key="1">
    <source>
        <dbReference type="SAM" id="MobiDB-lite"/>
    </source>
</evidence>
<reference evidence="3" key="1">
    <citation type="journal article" date="2020" name="Nat. Commun.">
        <title>Large-scale genome sequencing of mycorrhizal fungi provides insights into the early evolution of symbiotic traits.</title>
        <authorList>
            <person name="Miyauchi S."/>
            <person name="Kiss E."/>
            <person name="Kuo A."/>
            <person name="Drula E."/>
            <person name="Kohler A."/>
            <person name="Sanchez-Garcia M."/>
            <person name="Morin E."/>
            <person name="Andreopoulos B."/>
            <person name="Barry K.W."/>
            <person name="Bonito G."/>
            <person name="Buee M."/>
            <person name="Carver A."/>
            <person name="Chen C."/>
            <person name="Cichocki N."/>
            <person name="Clum A."/>
            <person name="Culley D."/>
            <person name="Crous P.W."/>
            <person name="Fauchery L."/>
            <person name="Girlanda M."/>
            <person name="Hayes R.D."/>
            <person name="Keri Z."/>
            <person name="LaButti K."/>
            <person name="Lipzen A."/>
            <person name="Lombard V."/>
            <person name="Magnuson J."/>
            <person name="Maillard F."/>
            <person name="Murat C."/>
            <person name="Nolan M."/>
            <person name="Ohm R.A."/>
            <person name="Pangilinan J."/>
            <person name="Pereira M.F."/>
            <person name="Perotto S."/>
            <person name="Peter M."/>
            <person name="Pfister S."/>
            <person name="Riley R."/>
            <person name="Sitrit Y."/>
            <person name="Stielow J.B."/>
            <person name="Szollosi G."/>
            <person name="Zifcakova L."/>
            <person name="Stursova M."/>
            <person name="Spatafora J.W."/>
            <person name="Tedersoo L."/>
            <person name="Vaario L.M."/>
            <person name="Yamada A."/>
            <person name="Yan M."/>
            <person name="Wang P."/>
            <person name="Xu J."/>
            <person name="Bruns T."/>
            <person name="Baldrian P."/>
            <person name="Vilgalys R."/>
            <person name="Dunand C."/>
            <person name="Henrissat B."/>
            <person name="Grigoriev I.V."/>
            <person name="Hibbett D."/>
            <person name="Nagy L.G."/>
            <person name="Martin F.M."/>
        </authorList>
    </citation>
    <scope>NUCLEOTIDE SEQUENCE</scope>
    <source>
        <strain evidence="3">UH-Tt-Lm1</strain>
    </source>
</reference>
<dbReference type="OrthoDB" id="2672329at2759"/>
<feature type="transmembrane region" description="Helical" evidence="2">
    <location>
        <begin position="39"/>
        <end position="57"/>
    </location>
</feature>
<dbReference type="AlphaFoldDB" id="A0A9P6H385"/>
<sequence>MPFNTHSMIRTAALCAEIVIHVTIFGLITAHKAGVYETLQYLVDLLVPVVILASLFFKEKYGPTAPHRIPNVVCFSAIFSLSLTGAVSLAIRAGSGSDFCNDFLSSHPEKCREASWAIALSWGSVIVAVAGILVSFFDKHPGLAEATKPSAYQSLREIELSRQRYQLETADSRPQIHIPRPTGPDMASRSHRAEGPLPPPPAYTLPRLPPRNSDPFSSLPSGQDGSVGRPLVLNRPIARAVGQAPRNQATFMRIEDTSPPPVRRKEQKVDARDVWKLKYIPL</sequence>
<evidence type="ECO:0000313" key="3">
    <source>
        <dbReference type="EMBL" id="KAF9778244.1"/>
    </source>
</evidence>
<dbReference type="Proteomes" id="UP000736335">
    <property type="component" value="Unassembled WGS sequence"/>
</dbReference>
<evidence type="ECO:0000313" key="4">
    <source>
        <dbReference type="Proteomes" id="UP000736335"/>
    </source>
</evidence>
<organism evidence="3 4">
    <name type="scientific">Thelephora terrestris</name>
    <dbReference type="NCBI Taxonomy" id="56493"/>
    <lineage>
        <taxon>Eukaryota</taxon>
        <taxon>Fungi</taxon>
        <taxon>Dikarya</taxon>
        <taxon>Basidiomycota</taxon>
        <taxon>Agaricomycotina</taxon>
        <taxon>Agaricomycetes</taxon>
        <taxon>Thelephorales</taxon>
        <taxon>Thelephoraceae</taxon>
        <taxon>Thelephora</taxon>
    </lineage>
</organism>